<keyword evidence="7" id="KW-1185">Reference proteome</keyword>
<proteinExistence type="inferred from homology"/>
<evidence type="ECO:0000259" key="5">
    <source>
        <dbReference type="PROSITE" id="PS01031"/>
    </source>
</evidence>
<sequence length="175" mass="19020">MFSDAFRDMSRAFAMLDEPLWNAARRSAVAFRYPATDLKETATAYELRAEVPGVKKEDIEIELADNNTLILRGSVQHSSETSSAQQVSQEAGTSVESAEGAAEGAGGEAQGRAVVQASEQTPHWWTNERMRGTFRRSFTFPTSVDAEAIKASCQDGILTITVPKSGKSTTRISID</sequence>
<feature type="domain" description="SHSP" evidence="5">
    <location>
        <begin position="27"/>
        <end position="175"/>
    </location>
</feature>
<evidence type="ECO:0000256" key="1">
    <source>
        <dbReference type="ARBA" id="ARBA00023016"/>
    </source>
</evidence>
<evidence type="ECO:0000256" key="4">
    <source>
        <dbReference type="SAM" id="MobiDB-lite"/>
    </source>
</evidence>
<feature type="compositionally biased region" description="Low complexity" evidence="4">
    <location>
        <begin position="90"/>
        <end position="102"/>
    </location>
</feature>
<gene>
    <name evidence="6" type="ORF">EC973_005134</name>
</gene>
<dbReference type="InterPro" id="IPR008978">
    <property type="entry name" value="HSP20-like_chaperone"/>
</dbReference>
<organism evidence="6 7">
    <name type="scientific">Apophysomyces ossiformis</name>
    <dbReference type="NCBI Taxonomy" id="679940"/>
    <lineage>
        <taxon>Eukaryota</taxon>
        <taxon>Fungi</taxon>
        <taxon>Fungi incertae sedis</taxon>
        <taxon>Mucoromycota</taxon>
        <taxon>Mucoromycotina</taxon>
        <taxon>Mucoromycetes</taxon>
        <taxon>Mucorales</taxon>
        <taxon>Mucorineae</taxon>
        <taxon>Mucoraceae</taxon>
        <taxon>Apophysomyces</taxon>
    </lineage>
</organism>
<protein>
    <recommendedName>
        <fullName evidence="5">SHSP domain-containing protein</fullName>
    </recommendedName>
</protein>
<evidence type="ECO:0000313" key="6">
    <source>
        <dbReference type="EMBL" id="KAF7721187.1"/>
    </source>
</evidence>
<name>A0A8H7EM49_9FUNG</name>
<feature type="region of interest" description="Disordered" evidence="4">
    <location>
        <begin position="75"/>
        <end position="114"/>
    </location>
</feature>
<comment type="similarity">
    <text evidence="2 3">Belongs to the small heat shock protein (HSP20) family.</text>
</comment>
<dbReference type="Pfam" id="PF00011">
    <property type="entry name" value="HSP20"/>
    <property type="match status" value="2"/>
</dbReference>
<evidence type="ECO:0000256" key="3">
    <source>
        <dbReference type="RuleBase" id="RU003616"/>
    </source>
</evidence>
<evidence type="ECO:0000256" key="2">
    <source>
        <dbReference type="PROSITE-ProRule" id="PRU00285"/>
    </source>
</evidence>
<dbReference type="PANTHER" id="PTHR11527">
    <property type="entry name" value="HEAT-SHOCK PROTEIN 20 FAMILY MEMBER"/>
    <property type="match status" value="1"/>
</dbReference>
<dbReference type="SUPFAM" id="SSF49764">
    <property type="entry name" value="HSP20-like chaperones"/>
    <property type="match status" value="1"/>
</dbReference>
<dbReference type="Gene3D" id="2.60.40.790">
    <property type="match status" value="1"/>
</dbReference>
<dbReference type="OrthoDB" id="1431247at2759"/>
<accession>A0A8H7EM49</accession>
<dbReference type="Proteomes" id="UP000605846">
    <property type="component" value="Unassembled WGS sequence"/>
</dbReference>
<dbReference type="EMBL" id="JABAYA010000296">
    <property type="protein sequence ID" value="KAF7721187.1"/>
    <property type="molecule type" value="Genomic_DNA"/>
</dbReference>
<evidence type="ECO:0000313" key="7">
    <source>
        <dbReference type="Proteomes" id="UP000605846"/>
    </source>
</evidence>
<keyword evidence="1" id="KW-0346">Stress response</keyword>
<dbReference type="CDD" id="cd06464">
    <property type="entry name" value="ACD_sHsps-like"/>
    <property type="match status" value="1"/>
</dbReference>
<dbReference type="InterPro" id="IPR002068">
    <property type="entry name" value="A-crystallin/Hsp20_dom"/>
</dbReference>
<dbReference type="InterPro" id="IPR031107">
    <property type="entry name" value="Small_HSP"/>
</dbReference>
<reference evidence="6" key="1">
    <citation type="submission" date="2020-01" db="EMBL/GenBank/DDBJ databases">
        <title>Genome Sequencing of Three Apophysomyces-Like Fungal Strains Confirms a Novel Fungal Genus in the Mucoromycota with divergent Burkholderia-like Endosymbiotic Bacteria.</title>
        <authorList>
            <person name="Stajich J.E."/>
            <person name="Macias A.M."/>
            <person name="Carter-House D."/>
            <person name="Lovett B."/>
            <person name="Kasson L.R."/>
            <person name="Berry K."/>
            <person name="Grigoriev I."/>
            <person name="Chang Y."/>
            <person name="Spatafora J."/>
            <person name="Kasson M.T."/>
        </authorList>
    </citation>
    <scope>NUCLEOTIDE SEQUENCE</scope>
    <source>
        <strain evidence="6">NRRL A-21654</strain>
    </source>
</reference>
<feature type="compositionally biased region" description="Polar residues" evidence="4">
    <location>
        <begin position="75"/>
        <end position="89"/>
    </location>
</feature>
<comment type="caution">
    <text evidence="6">The sequence shown here is derived from an EMBL/GenBank/DDBJ whole genome shotgun (WGS) entry which is preliminary data.</text>
</comment>
<dbReference type="PROSITE" id="PS01031">
    <property type="entry name" value="SHSP"/>
    <property type="match status" value="1"/>
</dbReference>
<dbReference type="AlphaFoldDB" id="A0A8H7EM49"/>